<reference evidence="1 3" key="1">
    <citation type="journal article" date="2012" name="Nature">
        <title>Algal genomes reveal evolutionary mosaicism and the fate of nucleomorphs.</title>
        <authorList>
            <consortium name="DOE Joint Genome Institute"/>
            <person name="Curtis B.A."/>
            <person name="Tanifuji G."/>
            <person name="Burki F."/>
            <person name="Gruber A."/>
            <person name="Irimia M."/>
            <person name="Maruyama S."/>
            <person name="Arias M.C."/>
            <person name="Ball S.G."/>
            <person name="Gile G.H."/>
            <person name="Hirakawa Y."/>
            <person name="Hopkins J.F."/>
            <person name="Kuo A."/>
            <person name="Rensing S.A."/>
            <person name="Schmutz J."/>
            <person name="Symeonidi A."/>
            <person name="Elias M."/>
            <person name="Eveleigh R.J."/>
            <person name="Herman E.K."/>
            <person name="Klute M.J."/>
            <person name="Nakayama T."/>
            <person name="Obornik M."/>
            <person name="Reyes-Prieto A."/>
            <person name="Armbrust E.V."/>
            <person name="Aves S.J."/>
            <person name="Beiko R.G."/>
            <person name="Coutinho P."/>
            <person name="Dacks J.B."/>
            <person name="Durnford D.G."/>
            <person name="Fast N.M."/>
            <person name="Green B.R."/>
            <person name="Grisdale C.J."/>
            <person name="Hempel F."/>
            <person name="Henrissat B."/>
            <person name="Hoppner M.P."/>
            <person name="Ishida K."/>
            <person name="Kim E."/>
            <person name="Koreny L."/>
            <person name="Kroth P.G."/>
            <person name="Liu Y."/>
            <person name="Malik S.B."/>
            <person name="Maier U.G."/>
            <person name="McRose D."/>
            <person name="Mock T."/>
            <person name="Neilson J.A."/>
            <person name="Onodera N.T."/>
            <person name="Poole A.M."/>
            <person name="Pritham E.J."/>
            <person name="Richards T.A."/>
            <person name="Rocap G."/>
            <person name="Roy S.W."/>
            <person name="Sarai C."/>
            <person name="Schaack S."/>
            <person name="Shirato S."/>
            <person name="Slamovits C.H."/>
            <person name="Spencer D.F."/>
            <person name="Suzuki S."/>
            <person name="Worden A.Z."/>
            <person name="Zauner S."/>
            <person name="Barry K."/>
            <person name="Bell C."/>
            <person name="Bharti A.K."/>
            <person name="Crow J.A."/>
            <person name="Grimwood J."/>
            <person name="Kramer R."/>
            <person name="Lindquist E."/>
            <person name="Lucas S."/>
            <person name="Salamov A."/>
            <person name="McFadden G.I."/>
            <person name="Lane C.E."/>
            <person name="Keeling P.J."/>
            <person name="Gray M.W."/>
            <person name="Grigoriev I.V."/>
            <person name="Archibald J.M."/>
        </authorList>
    </citation>
    <scope>NUCLEOTIDE SEQUENCE</scope>
    <source>
        <strain evidence="1 3">CCMP2712</strain>
    </source>
</reference>
<reference evidence="3" key="2">
    <citation type="submission" date="2012-11" db="EMBL/GenBank/DDBJ databases">
        <authorList>
            <person name="Kuo A."/>
            <person name="Curtis B.A."/>
            <person name="Tanifuji G."/>
            <person name="Burki F."/>
            <person name="Gruber A."/>
            <person name="Irimia M."/>
            <person name="Maruyama S."/>
            <person name="Arias M.C."/>
            <person name="Ball S.G."/>
            <person name="Gile G.H."/>
            <person name="Hirakawa Y."/>
            <person name="Hopkins J.F."/>
            <person name="Rensing S.A."/>
            <person name="Schmutz J."/>
            <person name="Symeonidi A."/>
            <person name="Elias M."/>
            <person name="Eveleigh R.J."/>
            <person name="Herman E.K."/>
            <person name="Klute M.J."/>
            <person name="Nakayama T."/>
            <person name="Obornik M."/>
            <person name="Reyes-Prieto A."/>
            <person name="Armbrust E.V."/>
            <person name="Aves S.J."/>
            <person name="Beiko R.G."/>
            <person name="Coutinho P."/>
            <person name="Dacks J.B."/>
            <person name="Durnford D.G."/>
            <person name="Fast N.M."/>
            <person name="Green B.R."/>
            <person name="Grisdale C."/>
            <person name="Hempe F."/>
            <person name="Henrissat B."/>
            <person name="Hoppner M.P."/>
            <person name="Ishida K.-I."/>
            <person name="Kim E."/>
            <person name="Koreny L."/>
            <person name="Kroth P.G."/>
            <person name="Liu Y."/>
            <person name="Malik S.-B."/>
            <person name="Maier U.G."/>
            <person name="McRose D."/>
            <person name="Mock T."/>
            <person name="Neilson J.A."/>
            <person name="Onodera N.T."/>
            <person name="Poole A.M."/>
            <person name="Pritham E.J."/>
            <person name="Richards T.A."/>
            <person name="Rocap G."/>
            <person name="Roy S.W."/>
            <person name="Sarai C."/>
            <person name="Schaack S."/>
            <person name="Shirato S."/>
            <person name="Slamovits C.H."/>
            <person name="Spencer D.F."/>
            <person name="Suzuki S."/>
            <person name="Worden A.Z."/>
            <person name="Zauner S."/>
            <person name="Barry K."/>
            <person name="Bell C."/>
            <person name="Bharti A.K."/>
            <person name="Crow J.A."/>
            <person name="Grimwood J."/>
            <person name="Kramer R."/>
            <person name="Lindquist E."/>
            <person name="Lucas S."/>
            <person name="Salamov A."/>
            <person name="McFadden G.I."/>
            <person name="Lane C.E."/>
            <person name="Keeling P.J."/>
            <person name="Gray M.W."/>
            <person name="Grigoriev I.V."/>
            <person name="Archibald J.M."/>
        </authorList>
    </citation>
    <scope>NUCLEOTIDE SEQUENCE</scope>
    <source>
        <strain evidence="3">CCMP2712</strain>
    </source>
</reference>
<dbReference type="KEGG" id="gtt:GUITHDRAFT_139572"/>
<accession>L1J7W9</accession>
<evidence type="ECO:0000313" key="3">
    <source>
        <dbReference type="Proteomes" id="UP000011087"/>
    </source>
</evidence>
<dbReference type="HOGENOM" id="CLU_2101596_0_0_1"/>
<sequence length="116" mass="12366">MLLLQLIPMTPMLSSGYTRADGITFDGIPSQEGFWIVDSYNAPASDPYRTTEVNIDTRYGGGIGTSGFNGGETPISDGYSAASIGVPLFSYGSIYLYASNALVVYALSRDLTPFSN</sequence>
<dbReference type="GeneID" id="17301310"/>
<organism evidence="1">
    <name type="scientific">Guillardia theta (strain CCMP2712)</name>
    <name type="common">Cryptophyte</name>
    <dbReference type="NCBI Taxonomy" id="905079"/>
    <lineage>
        <taxon>Eukaryota</taxon>
        <taxon>Cryptophyceae</taxon>
        <taxon>Pyrenomonadales</taxon>
        <taxon>Geminigeraceae</taxon>
        <taxon>Guillardia</taxon>
    </lineage>
</organism>
<proteinExistence type="predicted"/>
<dbReference type="AlphaFoldDB" id="L1J7W9"/>
<keyword evidence="3" id="KW-1185">Reference proteome</keyword>
<protein>
    <submittedName>
        <fullName evidence="1 2">Uncharacterized protein</fullName>
    </submittedName>
</protein>
<gene>
    <name evidence="1" type="ORF">GUITHDRAFT_139572</name>
</gene>
<evidence type="ECO:0000313" key="2">
    <source>
        <dbReference type="EnsemblProtists" id="EKX44633"/>
    </source>
</evidence>
<reference evidence="2" key="3">
    <citation type="submission" date="2015-06" db="UniProtKB">
        <authorList>
            <consortium name="EnsemblProtists"/>
        </authorList>
    </citation>
    <scope>IDENTIFICATION</scope>
</reference>
<dbReference type="Proteomes" id="UP000011087">
    <property type="component" value="Unassembled WGS sequence"/>
</dbReference>
<dbReference type="RefSeq" id="XP_005831613.1">
    <property type="nucleotide sequence ID" value="XM_005831556.1"/>
</dbReference>
<dbReference type="EMBL" id="JH993003">
    <property type="protein sequence ID" value="EKX44633.1"/>
    <property type="molecule type" value="Genomic_DNA"/>
</dbReference>
<dbReference type="EnsemblProtists" id="EKX44633">
    <property type="protein sequence ID" value="EKX44633"/>
    <property type="gene ID" value="GUITHDRAFT_139572"/>
</dbReference>
<dbReference type="PaxDb" id="55529-EKX44633"/>
<evidence type="ECO:0000313" key="1">
    <source>
        <dbReference type="EMBL" id="EKX44633.1"/>
    </source>
</evidence>
<name>L1J7W9_GUITC</name>